<reference evidence="1 2" key="1">
    <citation type="journal article" date="2018" name="Mol. Biol. Evol.">
        <title>Broad Genomic Sampling Reveals a Smut Pathogenic Ancestry of the Fungal Clade Ustilaginomycotina.</title>
        <authorList>
            <person name="Kijpornyongpan T."/>
            <person name="Mondo S.J."/>
            <person name="Barry K."/>
            <person name="Sandor L."/>
            <person name="Lee J."/>
            <person name="Lipzen A."/>
            <person name="Pangilinan J."/>
            <person name="LaButti K."/>
            <person name="Hainaut M."/>
            <person name="Henrissat B."/>
            <person name="Grigoriev I.V."/>
            <person name="Spatafora J.W."/>
            <person name="Aime M.C."/>
        </authorList>
    </citation>
    <scope>NUCLEOTIDE SEQUENCE [LARGE SCALE GENOMIC DNA]</scope>
    <source>
        <strain evidence="1 2">SA 807</strain>
    </source>
</reference>
<protein>
    <submittedName>
        <fullName evidence="1">Uncharacterized protein</fullName>
    </submittedName>
</protein>
<dbReference type="EMBL" id="KZ819834">
    <property type="protein sequence ID" value="PWN51555.1"/>
    <property type="molecule type" value="Genomic_DNA"/>
</dbReference>
<evidence type="ECO:0000313" key="1">
    <source>
        <dbReference type="EMBL" id="PWN51555.1"/>
    </source>
</evidence>
<proteinExistence type="predicted"/>
<sequence>MSTQSAGGYSNPASPEKPSSPTTSPSKQRHRRHARTPASLTSSFGGSGSSAYLPMDLDPMSEDPDQVFTKLPVKQVELFHLAVRDAAAAKRQELRSLVGERYTELLGTANTIIDMAHSSSQLKERLGALKLGVRKDSFGDGDGDLSGHDLAEEEFLRQQREDQVFSIGASLKLLMDAPEFVWRSIEKGKTLTAAWTFILARVVWWDLMERRKPSNPEDLTIDVKAAFPFVEKQWQGLVPMRKQIIQRAVDLLAIADLGLQVTMDQLATVILLDNLKIPQAFSLLLSQRRNAIKEILRISHPGYEGRNRRRSSVVFGSLEKEPVKEKGPGEDETEIDAMLSSLIRSYMGTLIHASRSFALPGPSPPASFPTDDQSTLPCMHQLLKRLTQPPPFAGTEAGSSLKDRRTSFIAPGGLSPAALKAARRRSSLGVPTLLSDPSHSDKKLSRVSTHSVLHSLPSSSILTHFLPPQILSFTPYVEVDEPHENSEEGAIAKIQSWAAQIRQDCLYPEAEMQDTKGRSQQRQSISDLLKGLQSIRSISRVQHSSALNIEKAHKFVMRKIGSRPGGSTPKEAKVLEMIKTETEELRRSLDALFEARLASIYQQELDGIKSEAVASTERSIRVLAGSQASQDGGKSKEEADVMFERHPTLFLFSSDSVAPSQDDRPTLASRAQKHSNSASRPQAIHLNDRLETRSPMIDKVIRDIDMKYEKLERDMEAYFGSLRRHQRGSKRIEEAFSERAAGTLVEIVKAWRAMLQDMSSVQGAEGLDLEGSEKDSARKEAAEEESHLFVGRLALCAKRRGALHAALQRPRPCATRDELCTVLDETMLRSLDKWKSRVSRQCITILSSIDYRNRSGSGGTPPYPTTPSPSLISALSLIGRSCLDLGLSSFSAESKWNLAGEGASGLWFGEKAMLDLSIDILTRWAESLKDHAPPSAEQQPSLPSKQACIDQRLVAHIFEPHTLGTRSDEASFSRSSCSSNLKSTLALLRTALCGAESNLKAVQDDDAELAEISLCSLSRHRLLLGPLLDPVEKHAFLMLPTSVGQFGVSVNGVAASTNPSIGMTANVPSTTWTKVNVLALSRPVWGDGSKKVSAPAWDM</sequence>
<evidence type="ECO:0000313" key="2">
    <source>
        <dbReference type="Proteomes" id="UP000245626"/>
    </source>
</evidence>
<accession>A0ACD0P0N6</accession>
<name>A0ACD0P0N6_9BASI</name>
<dbReference type="Proteomes" id="UP000245626">
    <property type="component" value="Unassembled WGS sequence"/>
</dbReference>
<organism evidence="1 2">
    <name type="scientific">Violaceomyces palustris</name>
    <dbReference type="NCBI Taxonomy" id="1673888"/>
    <lineage>
        <taxon>Eukaryota</taxon>
        <taxon>Fungi</taxon>
        <taxon>Dikarya</taxon>
        <taxon>Basidiomycota</taxon>
        <taxon>Ustilaginomycotina</taxon>
        <taxon>Ustilaginomycetes</taxon>
        <taxon>Violaceomycetales</taxon>
        <taxon>Violaceomycetaceae</taxon>
        <taxon>Violaceomyces</taxon>
    </lineage>
</organism>
<keyword evidence="2" id="KW-1185">Reference proteome</keyword>
<gene>
    <name evidence="1" type="ORF">IE53DRAFT_46391</name>
</gene>